<dbReference type="GO" id="GO:0008237">
    <property type="term" value="F:metallopeptidase activity"/>
    <property type="evidence" value="ECO:0007669"/>
    <property type="project" value="UniProtKB-KW"/>
</dbReference>
<protein>
    <submittedName>
        <fullName evidence="10">26S proteasome regulatory subunit rpn11</fullName>
    </submittedName>
</protein>
<evidence type="ECO:0000256" key="4">
    <source>
        <dbReference type="ARBA" id="ARBA00022801"/>
    </source>
</evidence>
<evidence type="ECO:0000313" key="11">
    <source>
        <dbReference type="Proteomes" id="UP000756132"/>
    </source>
</evidence>
<dbReference type="CDD" id="cd08069">
    <property type="entry name" value="MPN_RPN11_CSN5"/>
    <property type="match status" value="1"/>
</dbReference>
<keyword evidence="2" id="KW-0645">Protease</keyword>
<dbReference type="InterPro" id="IPR037518">
    <property type="entry name" value="MPN"/>
</dbReference>
<evidence type="ECO:0000256" key="6">
    <source>
        <dbReference type="ARBA" id="ARBA00022942"/>
    </source>
</evidence>
<evidence type="ECO:0000256" key="3">
    <source>
        <dbReference type="ARBA" id="ARBA00022723"/>
    </source>
</evidence>
<keyword evidence="11" id="KW-1185">Reference proteome</keyword>
<reference evidence="10" key="1">
    <citation type="submission" date="2021-12" db="EMBL/GenBank/DDBJ databases">
        <authorList>
            <person name="Zaccaron A."/>
            <person name="Stergiopoulos I."/>
        </authorList>
    </citation>
    <scope>NUCLEOTIDE SEQUENCE</scope>
    <source>
        <strain evidence="10">Race5_Kim</strain>
    </source>
</reference>
<dbReference type="Proteomes" id="UP000756132">
    <property type="component" value="Chromosome 4"/>
</dbReference>
<dbReference type="Gene3D" id="3.40.140.10">
    <property type="entry name" value="Cytidine Deaminase, domain 2"/>
    <property type="match status" value="1"/>
</dbReference>
<dbReference type="PANTHER" id="PTHR10410">
    <property type="entry name" value="EUKARYOTIC TRANSLATION INITIATION FACTOR 3 -RELATED"/>
    <property type="match status" value="1"/>
</dbReference>
<keyword evidence="4" id="KW-0378">Hydrolase</keyword>
<dbReference type="GO" id="GO:0034515">
    <property type="term" value="C:proteasome storage granule"/>
    <property type="evidence" value="ECO:0007669"/>
    <property type="project" value="UniProtKB-ARBA"/>
</dbReference>
<dbReference type="InterPro" id="IPR056263">
    <property type="entry name" value="RPN11_C"/>
</dbReference>
<keyword evidence="5" id="KW-0862">Zinc</keyword>
<dbReference type="SMART" id="SM00232">
    <property type="entry name" value="JAB_MPN"/>
    <property type="match status" value="1"/>
</dbReference>
<dbReference type="KEGG" id="ffu:CLAFUR5_03990"/>
<dbReference type="GO" id="GO:0000502">
    <property type="term" value="C:proteasome complex"/>
    <property type="evidence" value="ECO:0007669"/>
    <property type="project" value="UniProtKB-KW"/>
</dbReference>
<dbReference type="Pfam" id="PF23594">
    <property type="entry name" value="RPN11_C"/>
    <property type="match status" value="1"/>
</dbReference>
<proteinExistence type="inferred from homology"/>
<dbReference type="InterPro" id="IPR000555">
    <property type="entry name" value="JAMM/MPN+_dom"/>
</dbReference>
<dbReference type="GeneID" id="71983868"/>
<sequence length="428" mass="47913">MDARERDARERDACFRGIGVWLQGELRNTPRHRRRRLQTCLQICQWLRKKTRGPPPWLNHLLDQEGAPFAHPSGTCPRPAWPQTCCDCCIHDTKRDCVHRVLMFGSKDTNIIDNAETVYISSLALLKMLRHGRAGVPMEVMGLMLGEFVDDYTVRVVDVFAMPQSGTGVSVEAVDPVFQTKMMDMLRQTGRPETVVGWYHSHPGFGCWLSSVDINTQQSFEQLTPRAVAVVIDPIQSVKGKVVIDAFRLINPQTLMLGQEPRQTTSNLGHLNKPSIQALIHGLNRHYYSIGIGYRKSALEEGMLMNLHKTVWTEALTMPDFATEGQRNEANLKKLVSLAEGYEKRVKEETELTKEQLRTRYVGKVDPKKHIETVGQELIEDNIVSVSRQMIDKEASVPAASSDGLDNGKANGASNGHASGGDAMDEDL</sequence>
<dbReference type="InterPro" id="IPR050242">
    <property type="entry name" value="JAMM_MPN+_peptidase_M67A"/>
</dbReference>
<evidence type="ECO:0000259" key="9">
    <source>
        <dbReference type="PROSITE" id="PS50249"/>
    </source>
</evidence>
<dbReference type="FunFam" id="3.40.140.10:FF:000001">
    <property type="entry name" value="26S proteasome non-ATPase regulatory subunit"/>
    <property type="match status" value="1"/>
</dbReference>
<dbReference type="GO" id="GO:0046872">
    <property type="term" value="F:metal ion binding"/>
    <property type="evidence" value="ECO:0007669"/>
    <property type="project" value="UniProtKB-KW"/>
</dbReference>
<evidence type="ECO:0000256" key="1">
    <source>
        <dbReference type="ARBA" id="ARBA00008568"/>
    </source>
</evidence>
<dbReference type="RefSeq" id="XP_047760804.1">
    <property type="nucleotide sequence ID" value="XM_047903138.1"/>
</dbReference>
<evidence type="ECO:0000256" key="5">
    <source>
        <dbReference type="ARBA" id="ARBA00022833"/>
    </source>
</evidence>
<dbReference type="AlphaFoldDB" id="A0A9Q8P7V8"/>
<dbReference type="GO" id="GO:0006508">
    <property type="term" value="P:proteolysis"/>
    <property type="evidence" value="ECO:0007669"/>
    <property type="project" value="UniProtKB-KW"/>
</dbReference>
<evidence type="ECO:0000256" key="7">
    <source>
        <dbReference type="ARBA" id="ARBA00023049"/>
    </source>
</evidence>
<dbReference type="PROSITE" id="PS50249">
    <property type="entry name" value="MPN"/>
    <property type="match status" value="1"/>
</dbReference>
<keyword evidence="3" id="KW-0479">Metal-binding</keyword>
<evidence type="ECO:0000313" key="10">
    <source>
        <dbReference type="EMBL" id="UJO16438.1"/>
    </source>
</evidence>
<dbReference type="EMBL" id="CP090166">
    <property type="protein sequence ID" value="UJO16438.1"/>
    <property type="molecule type" value="Genomic_DNA"/>
</dbReference>
<feature type="region of interest" description="Disordered" evidence="8">
    <location>
        <begin position="394"/>
        <end position="428"/>
    </location>
</feature>
<dbReference type="OrthoDB" id="605656at2759"/>
<gene>
    <name evidence="10" type="ORF">CLAFUR5_03990</name>
</gene>
<dbReference type="SUPFAM" id="SSF102712">
    <property type="entry name" value="JAB1/MPN domain"/>
    <property type="match status" value="1"/>
</dbReference>
<reference evidence="10" key="2">
    <citation type="journal article" date="2022" name="Microb. Genom.">
        <title>A chromosome-scale genome assembly of the tomato pathogen Cladosporium fulvum reveals a compartmentalized genome architecture and the presence of a dispensable chromosome.</title>
        <authorList>
            <person name="Zaccaron A.Z."/>
            <person name="Chen L.H."/>
            <person name="Samaras A."/>
            <person name="Stergiopoulos I."/>
        </authorList>
    </citation>
    <scope>NUCLEOTIDE SEQUENCE</scope>
    <source>
        <strain evidence="10">Race5_Kim</strain>
    </source>
</reference>
<evidence type="ECO:0000256" key="8">
    <source>
        <dbReference type="SAM" id="MobiDB-lite"/>
    </source>
</evidence>
<organism evidence="10 11">
    <name type="scientific">Passalora fulva</name>
    <name type="common">Tomato leaf mold</name>
    <name type="synonym">Cladosporium fulvum</name>
    <dbReference type="NCBI Taxonomy" id="5499"/>
    <lineage>
        <taxon>Eukaryota</taxon>
        <taxon>Fungi</taxon>
        <taxon>Dikarya</taxon>
        <taxon>Ascomycota</taxon>
        <taxon>Pezizomycotina</taxon>
        <taxon>Dothideomycetes</taxon>
        <taxon>Dothideomycetidae</taxon>
        <taxon>Mycosphaerellales</taxon>
        <taxon>Mycosphaerellaceae</taxon>
        <taxon>Fulvia</taxon>
    </lineage>
</organism>
<keyword evidence="6 10" id="KW-0647">Proteasome</keyword>
<feature type="compositionally biased region" description="Low complexity" evidence="8">
    <location>
        <begin position="407"/>
        <end position="421"/>
    </location>
</feature>
<feature type="domain" description="MPN" evidence="9">
    <location>
        <begin position="118"/>
        <end position="253"/>
    </location>
</feature>
<name>A0A9Q8P7V8_PASFU</name>
<dbReference type="Pfam" id="PF01398">
    <property type="entry name" value="JAB"/>
    <property type="match status" value="1"/>
</dbReference>
<accession>A0A9Q8P7V8</accession>
<evidence type="ECO:0000256" key="2">
    <source>
        <dbReference type="ARBA" id="ARBA00022670"/>
    </source>
</evidence>
<comment type="similarity">
    <text evidence="1">Belongs to the peptidase M67A family.</text>
</comment>
<keyword evidence="7" id="KW-0482">Metalloprotease</keyword>